<accession>A0A370CLH6</accession>
<evidence type="ECO:0000313" key="3">
    <source>
        <dbReference type="Proteomes" id="UP000226429"/>
    </source>
</evidence>
<proteinExistence type="predicted"/>
<dbReference type="Pfam" id="PF05050">
    <property type="entry name" value="Methyltransf_21"/>
    <property type="match status" value="1"/>
</dbReference>
<keyword evidence="3" id="KW-1185">Reference proteome</keyword>
<reference evidence="2 3" key="2">
    <citation type="journal article" date="2018" name="J. Invertebr. Pathol.">
        <title>'Candidatus Aquirickettsiella gammari' (Gammaproteobacteria: Legionellales: Coxiellaceae): A bacterial pathogen of the freshwater crustacean Gammarus fossarum (Malacostraca: Amphipoda).</title>
        <authorList>
            <person name="Bojko J."/>
            <person name="Dunn A.M."/>
            <person name="Stebbing P.D."/>
            <person name="van Aerle R."/>
            <person name="Bacela-Spychalska K."/>
            <person name="Bean T.P."/>
            <person name="Urrutia A."/>
            <person name="Stentiford G.D."/>
        </authorList>
    </citation>
    <scope>NUCLEOTIDE SEQUENCE [LARGE SCALE GENOMIC DNA]</scope>
    <source>
        <strain evidence="2">RA15029</strain>
    </source>
</reference>
<dbReference type="InterPro" id="IPR006342">
    <property type="entry name" value="FkbM_mtfrase"/>
</dbReference>
<dbReference type="Proteomes" id="UP000226429">
    <property type="component" value="Unassembled WGS sequence"/>
</dbReference>
<name>A0A370CLH6_9COXI</name>
<evidence type="ECO:0000313" key="2">
    <source>
        <dbReference type="EMBL" id="RDH40967.1"/>
    </source>
</evidence>
<gene>
    <name evidence="2" type="ORF">CFE62_000985</name>
</gene>
<dbReference type="AlphaFoldDB" id="A0A370CLH6"/>
<comment type="caution">
    <text evidence="2">The sequence shown here is derived from an EMBL/GenBank/DDBJ whole genome shotgun (WGS) entry which is preliminary data.</text>
</comment>
<protein>
    <recommendedName>
        <fullName evidence="1">Methyltransferase FkbM domain-containing protein</fullName>
    </recommendedName>
</protein>
<feature type="domain" description="Methyltransferase FkbM" evidence="1">
    <location>
        <begin position="29"/>
        <end position="93"/>
    </location>
</feature>
<evidence type="ECO:0000259" key="1">
    <source>
        <dbReference type="Pfam" id="PF05050"/>
    </source>
</evidence>
<reference evidence="2 3" key="1">
    <citation type="journal article" date="2017" name="Int. J. Syst. Evol. Microbiol.">
        <title>Aquarickettsiella crustaci n. gen. n. sp. (Gammaproteobacteria: Legionellales: Coxiellaceae); a bacterial pathogen of the freshwater crustacean: Gammarus fossarum (Malacostraca: Amphipoda).</title>
        <authorList>
            <person name="Bojko J."/>
            <person name="Dunn A.M."/>
            <person name="Stebbing P.D."/>
            <person name="Van Aerle R."/>
            <person name="Bacela-Spychalska K."/>
            <person name="Bean T.P."/>
            <person name="Stentiford G.D."/>
        </authorList>
    </citation>
    <scope>NUCLEOTIDE SEQUENCE [LARGE SCALE GENOMIC DNA]</scope>
    <source>
        <strain evidence="2">RA15029</strain>
    </source>
</reference>
<dbReference type="EMBL" id="NMOS02000002">
    <property type="protein sequence ID" value="RDH40967.1"/>
    <property type="molecule type" value="Genomic_DNA"/>
</dbReference>
<organism evidence="2 3">
    <name type="scientific">Candidatus Aquirickettsiella gammari</name>
    <dbReference type="NCBI Taxonomy" id="2016198"/>
    <lineage>
        <taxon>Bacteria</taxon>
        <taxon>Pseudomonadati</taxon>
        <taxon>Pseudomonadota</taxon>
        <taxon>Gammaproteobacteria</taxon>
        <taxon>Legionellales</taxon>
        <taxon>Coxiellaceae</taxon>
        <taxon>Candidatus Aquirickettsiella</taxon>
    </lineage>
</organism>
<sequence length="118" mass="13508">MTVLPYAQNLEEVVLWRALQHVKKGFYIDVGAYSPDEDSVTKLFYDKGWSGANIEPNPEYHAELVRKRPRDKNFCFALSNKLDLTEINILNFAESNLSTGLSTDETRRARSAKSRSPR</sequence>